<keyword evidence="4" id="KW-1185">Reference proteome</keyword>
<comment type="caution">
    <text evidence="3">The sequence shown here is derived from an EMBL/GenBank/DDBJ whole genome shotgun (WGS) entry which is preliminary data.</text>
</comment>
<sequence>MHNPQHMPSSHQTADSSQVENTHFQTSSSEYFNIYREYVRTLLNKEGISCKHDSEYRTSKFLLCCQWCETNPIGASEIQSFVYGMSLQHCDSIGVYITPTGYTQGAIKEAMNSSSKILLCTDKDVVKSIKLVEANIDKTHRTLNYDDVIIEGLDFENGHIKSIKKIKMRQKNFEP</sequence>
<dbReference type="InterPro" id="IPR011856">
    <property type="entry name" value="tRNA_endonuc-like_dom_sf"/>
</dbReference>
<proteinExistence type="predicted"/>
<protein>
    <submittedName>
        <fullName evidence="3">16269_t:CDS:1</fullName>
    </submittedName>
</protein>
<feature type="non-terminal residue" evidence="3">
    <location>
        <position position="175"/>
    </location>
</feature>
<dbReference type="EMBL" id="CAJVQB010041175">
    <property type="protein sequence ID" value="CAG8829246.1"/>
    <property type="molecule type" value="Genomic_DNA"/>
</dbReference>
<organism evidence="3 4">
    <name type="scientific">Gigaspora margarita</name>
    <dbReference type="NCBI Taxonomy" id="4874"/>
    <lineage>
        <taxon>Eukaryota</taxon>
        <taxon>Fungi</taxon>
        <taxon>Fungi incertae sedis</taxon>
        <taxon>Mucoromycota</taxon>
        <taxon>Glomeromycotina</taxon>
        <taxon>Glomeromycetes</taxon>
        <taxon>Diversisporales</taxon>
        <taxon>Gigasporaceae</taxon>
        <taxon>Gigaspora</taxon>
    </lineage>
</organism>
<dbReference type="Gene3D" id="3.40.1350.10">
    <property type="match status" value="1"/>
</dbReference>
<evidence type="ECO:0000256" key="1">
    <source>
        <dbReference type="SAM" id="MobiDB-lite"/>
    </source>
</evidence>
<gene>
    <name evidence="3" type="ORF">GMARGA_LOCUS29942</name>
</gene>
<evidence type="ECO:0000259" key="2">
    <source>
        <dbReference type="Pfam" id="PF04471"/>
    </source>
</evidence>
<feature type="region of interest" description="Disordered" evidence="1">
    <location>
        <begin position="1"/>
        <end position="20"/>
    </location>
</feature>
<dbReference type="Pfam" id="PF04471">
    <property type="entry name" value="Mrr_cat"/>
    <property type="match status" value="1"/>
</dbReference>
<dbReference type="Proteomes" id="UP000789901">
    <property type="component" value="Unassembled WGS sequence"/>
</dbReference>
<feature type="domain" description="Restriction endonuclease type IV Mrr" evidence="2">
    <location>
        <begin position="60"/>
        <end position="127"/>
    </location>
</feature>
<accession>A0ABN7WF68</accession>
<dbReference type="InterPro" id="IPR007560">
    <property type="entry name" value="Restrct_endonuc_IV_Mrr"/>
</dbReference>
<name>A0ABN7WF68_GIGMA</name>
<evidence type="ECO:0000313" key="4">
    <source>
        <dbReference type="Proteomes" id="UP000789901"/>
    </source>
</evidence>
<evidence type="ECO:0000313" key="3">
    <source>
        <dbReference type="EMBL" id="CAG8829246.1"/>
    </source>
</evidence>
<reference evidence="3 4" key="1">
    <citation type="submission" date="2021-06" db="EMBL/GenBank/DDBJ databases">
        <authorList>
            <person name="Kallberg Y."/>
            <person name="Tangrot J."/>
            <person name="Rosling A."/>
        </authorList>
    </citation>
    <scope>NUCLEOTIDE SEQUENCE [LARGE SCALE GENOMIC DNA]</scope>
    <source>
        <strain evidence="3 4">120-4 pot B 10/14</strain>
    </source>
</reference>